<dbReference type="Proteomes" id="UP000298327">
    <property type="component" value="Unassembled WGS sequence"/>
</dbReference>
<sequence length="145" mass="16236">MSKYDAKDTSQWTLIEQGMVVESRARQLAGDVFLGALCGVVWSVRVAEFGRPRRVLIGQRVSTHLNASARDARRRQRFGGTAADAPIRPRKHARQRDQLQGSMRTMALMKSTFRRSMPPESVESTSSTVGLATNYCDHTVIDLRT</sequence>
<name>A0A4Y9Y9W3_9AGAM</name>
<dbReference type="EMBL" id="SEOQ01000737">
    <property type="protein sequence ID" value="TFY57619.1"/>
    <property type="molecule type" value="Genomic_DNA"/>
</dbReference>
<keyword evidence="2" id="KW-1185">Reference proteome</keyword>
<protein>
    <submittedName>
        <fullName evidence="1">Uncharacterized protein</fullName>
    </submittedName>
</protein>
<accession>A0A4Y9Y9W3</accession>
<comment type="caution">
    <text evidence="1">The sequence shown here is derived from an EMBL/GenBank/DDBJ whole genome shotgun (WGS) entry which is preliminary data.</text>
</comment>
<gene>
    <name evidence="1" type="ORF">EVG20_g8473</name>
</gene>
<reference evidence="1 2" key="1">
    <citation type="submission" date="2019-02" db="EMBL/GenBank/DDBJ databases">
        <title>Genome sequencing of the rare red list fungi Dentipellis fragilis.</title>
        <authorList>
            <person name="Buettner E."/>
            <person name="Kellner H."/>
        </authorList>
    </citation>
    <scope>NUCLEOTIDE SEQUENCE [LARGE SCALE GENOMIC DNA]</scope>
    <source>
        <strain evidence="1 2">DSM 105465</strain>
    </source>
</reference>
<organism evidence="1 2">
    <name type="scientific">Dentipellis fragilis</name>
    <dbReference type="NCBI Taxonomy" id="205917"/>
    <lineage>
        <taxon>Eukaryota</taxon>
        <taxon>Fungi</taxon>
        <taxon>Dikarya</taxon>
        <taxon>Basidiomycota</taxon>
        <taxon>Agaricomycotina</taxon>
        <taxon>Agaricomycetes</taxon>
        <taxon>Russulales</taxon>
        <taxon>Hericiaceae</taxon>
        <taxon>Dentipellis</taxon>
    </lineage>
</organism>
<evidence type="ECO:0000313" key="2">
    <source>
        <dbReference type="Proteomes" id="UP000298327"/>
    </source>
</evidence>
<proteinExistence type="predicted"/>
<dbReference type="AlphaFoldDB" id="A0A4Y9Y9W3"/>
<evidence type="ECO:0000313" key="1">
    <source>
        <dbReference type="EMBL" id="TFY57619.1"/>
    </source>
</evidence>